<dbReference type="RefSeq" id="WP_126783325.1">
    <property type="nucleotide sequence ID" value="NZ_PIQF01000001.1"/>
</dbReference>
<sequence>MLIQQRGSGLLELIVAAALGLLIIGALQQVWAWQQGKQQQTVSATRSVLTAQSLIQQLTSDIEDSIPEQISLQGPCFLLPQHSGRLIGYRVKNRQLQRHTLAPHCPSSGWQSLSHYSSLAIKELNFSLQENSAALPVLSISLLAKSPKSEEYHAFNRELVLTHAE</sequence>
<dbReference type="InterPro" id="IPR016419">
    <property type="entry name" value="Prepilin_Pept-dep_B_prd"/>
</dbReference>
<name>A0A432ZGM4_9GAMM</name>
<gene>
    <name evidence="1" type="ORF">CWI81_00685</name>
</gene>
<evidence type="ECO:0000313" key="2">
    <source>
        <dbReference type="Proteomes" id="UP000287908"/>
    </source>
</evidence>
<evidence type="ECO:0000313" key="1">
    <source>
        <dbReference type="EMBL" id="RUO77054.1"/>
    </source>
</evidence>
<protein>
    <recommendedName>
        <fullName evidence="3">Prepilin peptidase dependent protein B-like protein</fullName>
    </recommendedName>
</protein>
<dbReference type="PIRSF" id="PIRSF004525">
    <property type="entry name" value="Pilin_peptidase-dep_B_prd"/>
    <property type="match status" value="1"/>
</dbReference>
<keyword evidence="2" id="KW-1185">Reference proteome</keyword>
<proteinExistence type="predicted"/>
<dbReference type="OrthoDB" id="7059546at2"/>
<dbReference type="EMBL" id="PIQF01000001">
    <property type="protein sequence ID" value="RUO77054.1"/>
    <property type="molecule type" value="Genomic_DNA"/>
</dbReference>
<dbReference type="AlphaFoldDB" id="A0A432ZGM4"/>
<reference evidence="1 2" key="1">
    <citation type="journal article" date="2011" name="Front. Microbiol.">
        <title>Genomic signatures of strain selection and enhancement in Bacillus atrophaeus var. globigii, a historical biowarfare simulant.</title>
        <authorList>
            <person name="Gibbons H.S."/>
            <person name="Broomall S.M."/>
            <person name="McNew L.A."/>
            <person name="Daligault H."/>
            <person name="Chapman C."/>
            <person name="Bruce D."/>
            <person name="Karavis M."/>
            <person name="Krepps M."/>
            <person name="McGregor P.A."/>
            <person name="Hong C."/>
            <person name="Park K.H."/>
            <person name="Akmal A."/>
            <person name="Feldman A."/>
            <person name="Lin J.S."/>
            <person name="Chang W.E."/>
            <person name="Higgs B.W."/>
            <person name="Demirev P."/>
            <person name="Lindquist J."/>
            <person name="Liem A."/>
            <person name="Fochler E."/>
            <person name="Read T.D."/>
            <person name="Tapia R."/>
            <person name="Johnson S."/>
            <person name="Bishop-Lilly K.A."/>
            <person name="Detter C."/>
            <person name="Han C."/>
            <person name="Sozhamannan S."/>
            <person name="Rosenzweig C.N."/>
            <person name="Skowronski E.W."/>
        </authorList>
    </citation>
    <scope>NUCLEOTIDE SEQUENCE [LARGE SCALE GENOMIC DNA]</scope>
    <source>
        <strain evidence="1 2">CL-SP19</strain>
    </source>
</reference>
<accession>A0A432ZGM4</accession>
<comment type="caution">
    <text evidence="1">The sequence shown here is derived from an EMBL/GenBank/DDBJ whole genome shotgun (WGS) entry which is preliminary data.</text>
</comment>
<evidence type="ECO:0008006" key="3">
    <source>
        <dbReference type="Google" id="ProtNLM"/>
    </source>
</evidence>
<dbReference type="Proteomes" id="UP000287908">
    <property type="component" value="Unassembled WGS sequence"/>
</dbReference>
<organism evidence="1 2">
    <name type="scientific">Idiomarina seosinensis</name>
    <dbReference type="NCBI Taxonomy" id="281739"/>
    <lineage>
        <taxon>Bacteria</taxon>
        <taxon>Pseudomonadati</taxon>
        <taxon>Pseudomonadota</taxon>
        <taxon>Gammaproteobacteria</taxon>
        <taxon>Alteromonadales</taxon>
        <taxon>Idiomarinaceae</taxon>
        <taxon>Idiomarina</taxon>
    </lineage>
</organism>